<accession>A0A835D3R4</accession>
<sequence>MYAIEVDLKVLLQRDTLLKNVSHFVRGMQTYGKRSHRRQSMSQAEGSQHEQHGSSSQLMEPSQGYPPNHEVAPEPHHHEAAQSSGVPPLRRTRGPNKAIPPPPPGQDRILVPINNLGQPTGNEAGKLSRFIGTLVKDGDILPINYRTGGKFLIR</sequence>
<evidence type="ECO:0000313" key="3">
    <source>
        <dbReference type="Proteomes" id="UP000655225"/>
    </source>
</evidence>
<proteinExistence type="predicted"/>
<dbReference type="AlphaFoldDB" id="A0A835D3R4"/>
<gene>
    <name evidence="2" type="ORF">HHK36_026063</name>
</gene>
<dbReference type="Proteomes" id="UP000655225">
    <property type="component" value="Unassembled WGS sequence"/>
</dbReference>
<name>A0A835D3R4_TETSI</name>
<reference evidence="2 3" key="1">
    <citation type="submission" date="2020-04" db="EMBL/GenBank/DDBJ databases">
        <title>Plant Genome Project.</title>
        <authorList>
            <person name="Zhang R.-G."/>
        </authorList>
    </citation>
    <scope>NUCLEOTIDE SEQUENCE [LARGE SCALE GENOMIC DNA]</scope>
    <source>
        <strain evidence="2">YNK0</strain>
        <tissue evidence="2">Leaf</tissue>
    </source>
</reference>
<evidence type="ECO:0000256" key="1">
    <source>
        <dbReference type="SAM" id="MobiDB-lite"/>
    </source>
</evidence>
<comment type="caution">
    <text evidence="2">The sequence shown here is derived from an EMBL/GenBank/DDBJ whole genome shotgun (WGS) entry which is preliminary data.</text>
</comment>
<evidence type="ECO:0000313" key="2">
    <source>
        <dbReference type="EMBL" id="KAF8389368.1"/>
    </source>
</evidence>
<organism evidence="2 3">
    <name type="scientific">Tetracentron sinense</name>
    <name type="common">Spur-leaf</name>
    <dbReference type="NCBI Taxonomy" id="13715"/>
    <lineage>
        <taxon>Eukaryota</taxon>
        <taxon>Viridiplantae</taxon>
        <taxon>Streptophyta</taxon>
        <taxon>Embryophyta</taxon>
        <taxon>Tracheophyta</taxon>
        <taxon>Spermatophyta</taxon>
        <taxon>Magnoliopsida</taxon>
        <taxon>Trochodendrales</taxon>
        <taxon>Trochodendraceae</taxon>
        <taxon>Tetracentron</taxon>
    </lineage>
</organism>
<feature type="compositionally biased region" description="Basic and acidic residues" evidence="1">
    <location>
        <begin position="71"/>
        <end position="80"/>
    </location>
</feature>
<keyword evidence="3" id="KW-1185">Reference proteome</keyword>
<dbReference type="OrthoDB" id="1734008at2759"/>
<feature type="region of interest" description="Disordered" evidence="1">
    <location>
        <begin position="30"/>
        <end position="123"/>
    </location>
</feature>
<protein>
    <submittedName>
        <fullName evidence="2">Uncharacterized protein</fullName>
    </submittedName>
</protein>
<dbReference type="EMBL" id="JABCRI010000019">
    <property type="protein sequence ID" value="KAF8389368.1"/>
    <property type="molecule type" value="Genomic_DNA"/>
</dbReference>